<dbReference type="PANTHER" id="PTHR43667">
    <property type="entry name" value="CYCLOPROPANE-FATTY-ACYL-PHOSPHOLIPID SYNTHASE"/>
    <property type="match status" value="1"/>
</dbReference>
<dbReference type="Gene3D" id="3.40.50.150">
    <property type="entry name" value="Vaccinia Virus protein VP39"/>
    <property type="match status" value="1"/>
</dbReference>
<gene>
    <name evidence="2" type="ORF">EAS64_28000</name>
</gene>
<dbReference type="Proteomes" id="UP000460272">
    <property type="component" value="Unassembled WGS sequence"/>
</dbReference>
<feature type="domain" description="Methyltransferase" evidence="1">
    <location>
        <begin position="42"/>
        <end position="142"/>
    </location>
</feature>
<dbReference type="OrthoDB" id="474235at2"/>
<dbReference type="EMBL" id="RPFW01000005">
    <property type="protein sequence ID" value="TVZ02618.1"/>
    <property type="molecule type" value="Genomic_DNA"/>
</dbReference>
<dbReference type="Pfam" id="PF13847">
    <property type="entry name" value="Methyltransf_31"/>
    <property type="match status" value="1"/>
</dbReference>
<keyword evidence="2" id="KW-0489">Methyltransferase</keyword>
<evidence type="ECO:0000313" key="2">
    <source>
        <dbReference type="EMBL" id="TVZ02618.1"/>
    </source>
</evidence>
<proteinExistence type="predicted"/>
<organism evidence="2 3">
    <name type="scientific">Trebonia kvetii</name>
    <dbReference type="NCBI Taxonomy" id="2480626"/>
    <lineage>
        <taxon>Bacteria</taxon>
        <taxon>Bacillati</taxon>
        <taxon>Actinomycetota</taxon>
        <taxon>Actinomycetes</taxon>
        <taxon>Streptosporangiales</taxon>
        <taxon>Treboniaceae</taxon>
        <taxon>Trebonia</taxon>
    </lineage>
</organism>
<accession>A0A6P2BUP9</accession>
<evidence type="ECO:0000259" key="1">
    <source>
        <dbReference type="Pfam" id="PF13847"/>
    </source>
</evidence>
<dbReference type="InterPro" id="IPR029063">
    <property type="entry name" value="SAM-dependent_MTases_sf"/>
</dbReference>
<dbReference type="GO" id="GO:0008168">
    <property type="term" value="F:methyltransferase activity"/>
    <property type="evidence" value="ECO:0007669"/>
    <property type="project" value="UniProtKB-KW"/>
</dbReference>
<dbReference type="InterPro" id="IPR050723">
    <property type="entry name" value="CFA/CMAS"/>
</dbReference>
<protein>
    <submittedName>
        <fullName evidence="2">Class I SAM-dependent methyltransferase</fullName>
    </submittedName>
</protein>
<comment type="caution">
    <text evidence="2">The sequence shown here is derived from an EMBL/GenBank/DDBJ whole genome shotgun (WGS) entry which is preliminary data.</text>
</comment>
<reference evidence="2 3" key="1">
    <citation type="submission" date="2018-11" db="EMBL/GenBank/DDBJ databases">
        <title>Trebonia kvetii gen.nov., sp.nov., a novel acidophilic actinobacterium, and proposal of the new actinobacterial family Treboniaceae fam. nov.</title>
        <authorList>
            <person name="Rapoport D."/>
            <person name="Sagova-Mareckova M."/>
            <person name="Sedlacek I."/>
            <person name="Provaznik J."/>
            <person name="Kralova S."/>
            <person name="Pavlinic D."/>
            <person name="Benes V."/>
            <person name="Kopecky J."/>
        </authorList>
    </citation>
    <scope>NUCLEOTIDE SEQUENCE [LARGE SCALE GENOMIC DNA]</scope>
    <source>
        <strain evidence="2 3">15Tr583</strain>
    </source>
</reference>
<name>A0A6P2BUP9_9ACTN</name>
<dbReference type="SUPFAM" id="SSF53335">
    <property type="entry name" value="S-adenosyl-L-methionine-dependent methyltransferases"/>
    <property type="match status" value="1"/>
</dbReference>
<dbReference type="InterPro" id="IPR025714">
    <property type="entry name" value="Methyltranfer_dom"/>
</dbReference>
<keyword evidence="2" id="KW-0808">Transferase</keyword>
<evidence type="ECO:0000313" key="3">
    <source>
        <dbReference type="Proteomes" id="UP000460272"/>
    </source>
</evidence>
<keyword evidence="3" id="KW-1185">Reference proteome</keyword>
<dbReference type="GO" id="GO:0032259">
    <property type="term" value="P:methylation"/>
    <property type="evidence" value="ECO:0007669"/>
    <property type="project" value="UniProtKB-KW"/>
</dbReference>
<dbReference type="PANTHER" id="PTHR43667:SF2">
    <property type="entry name" value="FATTY ACID C-METHYL TRANSFERASE"/>
    <property type="match status" value="1"/>
</dbReference>
<dbReference type="CDD" id="cd02440">
    <property type="entry name" value="AdoMet_MTases"/>
    <property type="match status" value="1"/>
</dbReference>
<dbReference type="AlphaFoldDB" id="A0A6P2BUP9"/>
<sequence>MRSRRVTNPSGFGAGARLTFHGPLSAARANRLAADLAASSPASVVEYGCGWGEFLLRVLEAAPAASGTGIDISARDIAHARDNAEARGLSGRVSFIEGPATEHASPADVVICSGADQAFGTIPEALKALRPLVNPGGLLLFGAGIWDRTPTKEQLAHMWEGTTLDEFLHLADLVEVAVVEGFRPLRIETATRGEWEEFESGYAAGSEAWLLANGNHPEADEVRAKLDAHRSIWLRGHRDALGFAYLTLGVPDCWP</sequence>